<reference evidence="2" key="1">
    <citation type="submission" date="2023-03" db="EMBL/GenBank/DDBJ databases">
        <title>Amycolatopsis taiwanensis NBRC 103393.</title>
        <authorList>
            <person name="Ichikawa N."/>
            <person name="Sato H."/>
            <person name="Tonouchi N."/>
        </authorList>
    </citation>
    <scope>NUCLEOTIDE SEQUENCE</scope>
    <source>
        <strain evidence="2">NBRC 103393</strain>
    </source>
</reference>
<keyword evidence="1" id="KW-0732">Signal</keyword>
<comment type="caution">
    <text evidence="2">The sequence shown here is derived from an EMBL/GenBank/DDBJ whole genome shotgun (WGS) entry which is preliminary data.</text>
</comment>
<dbReference type="AlphaFoldDB" id="A0A9W6QYQ0"/>
<evidence type="ECO:0008006" key="4">
    <source>
        <dbReference type="Google" id="ProtNLM"/>
    </source>
</evidence>
<dbReference type="EMBL" id="BSTI01000003">
    <property type="protein sequence ID" value="GLY65280.1"/>
    <property type="molecule type" value="Genomic_DNA"/>
</dbReference>
<name>A0A9W6QYQ0_9PSEU</name>
<gene>
    <name evidence="2" type="ORF">Atai01_18990</name>
</gene>
<evidence type="ECO:0000313" key="2">
    <source>
        <dbReference type="EMBL" id="GLY65280.1"/>
    </source>
</evidence>
<proteinExistence type="predicted"/>
<feature type="chain" id="PRO_5040848029" description="DUF3558 domain-containing protein" evidence="1">
    <location>
        <begin position="22"/>
        <end position="332"/>
    </location>
</feature>
<accession>A0A9W6QYQ0</accession>
<protein>
    <recommendedName>
        <fullName evidence="4">DUF3558 domain-containing protein</fullName>
    </recommendedName>
</protein>
<keyword evidence="3" id="KW-1185">Reference proteome</keyword>
<sequence length="332" mass="34987">MREMARYLGAFALCAVALVLAGCTTTIMGSASPNQAVARQIQEERTPLTASAVFGDLTTIDYCSMFDAQAAKGAGVTDVSEPVSSYDDCYVEGQLHGQKVDIELGFLAKGPQPGRVPDPTKTLPRGLVAKRDLGGGYGSCTYFLSFPDGIDLDIYSYLDNPSGSVSSEDLCSMATALLDGVVTAVTQKKVTHLTFAPGSLGTVDACTLIPDSLVQQQTGLPLQREQNPSKHRCRWSNSGIGVRAALWFYIDKPPEALPRTTTETIGNRSSTVTPTSPAFCLVDTVIGPAPGAKDGQVAVAETYVNLSNVGGKDPCAIVRAMAAQAWPQLPSS</sequence>
<feature type="signal peptide" evidence="1">
    <location>
        <begin position="1"/>
        <end position="21"/>
    </location>
</feature>
<dbReference type="Proteomes" id="UP001165136">
    <property type="component" value="Unassembled WGS sequence"/>
</dbReference>
<organism evidence="2 3">
    <name type="scientific">Amycolatopsis taiwanensis</name>
    <dbReference type="NCBI Taxonomy" id="342230"/>
    <lineage>
        <taxon>Bacteria</taxon>
        <taxon>Bacillati</taxon>
        <taxon>Actinomycetota</taxon>
        <taxon>Actinomycetes</taxon>
        <taxon>Pseudonocardiales</taxon>
        <taxon>Pseudonocardiaceae</taxon>
        <taxon>Amycolatopsis</taxon>
    </lineage>
</organism>
<evidence type="ECO:0000256" key="1">
    <source>
        <dbReference type="SAM" id="SignalP"/>
    </source>
</evidence>
<dbReference type="PROSITE" id="PS51257">
    <property type="entry name" value="PROKAR_LIPOPROTEIN"/>
    <property type="match status" value="1"/>
</dbReference>
<evidence type="ECO:0000313" key="3">
    <source>
        <dbReference type="Proteomes" id="UP001165136"/>
    </source>
</evidence>